<dbReference type="SMART" id="SM00852">
    <property type="entry name" value="MoCF_biosynth"/>
    <property type="match status" value="1"/>
</dbReference>
<dbReference type="SUPFAM" id="SSF63882">
    <property type="entry name" value="MoeA N-terminal region -like"/>
    <property type="match status" value="1"/>
</dbReference>
<evidence type="ECO:0000256" key="8">
    <source>
        <dbReference type="ARBA" id="ARBA00022679"/>
    </source>
</evidence>
<dbReference type="GO" id="GO:0005829">
    <property type="term" value="C:cytosol"/>
    <property type="evidence" value="ECO:0007669"/>
    <property type="project" value="TreeGrafter"/>
</dbReference>
<dbReference type="Pfam" id="PF00994">
    <property type="entry name" value="MoCF_biosynth"/>
    <property type="match status" value="1"/>
</dbReference>
<dbReference type="GO" id="GO:0006777">
    <property type="term" value="P:Mo-molybdopterin cofactor biosynthetic process"/>
    <property type="evidence" value="ECO:0007669"/>
    <property type="project" value="UniProtKB-UniRule"/>
</dbReference>
<dbReference type="RefSeq" id="WP_125555681.1">
    <property type="nucleotide sequence ID" value="NZ_RBVX01000007.1"/>
</dbReference>
<evidence type="ECO:0000313" key="16">
    <source>
        <dbReference type="Proteomes" id="UP000275076"/>
    </source>
</evidence>
<dbReference type="FunFam" id="3.40.980.10:FF:000004">
    <property type="entry name" value="Molybdopterin molybdenumtransferase"/>
    <property type="match status" value="1"/>
</dbReference>
<dbReference type="GO" id="GO:0046872">
    <property type="term" value="F:metal ion binding"/>
    <property type="evidence" value="ECO:0007669"/>
    <property type="project" value="UniProtKB-UniRule"/>
</dbReference>
<dbReference type="InterPro" id="IPR005111">
    <property type="entry name" value="MoeA_C_domain_IV"/>
</dbReference>
<comment type="cofactor">
    <cofactor evidence="1 13">
        <name>Mg(2+)</name>
        <dbReference type="ChEBI" id="CHEBI:18420"/>
    </cofactor>
</comment>
<reference evidence="15 16" key="1">
    <citation type="submission" date="2018-10" db="EMBL/GenBank/DDBJ databases">
        <title>Draft genome sequence of Bacillus salarius IM0101, isolated from a hypersaline soil in Inner Mongolia, China.</title>
        <authorList>
            <person name="Yamprayoonswat W."/>
            <person name="Boonvisut S."/>
            <person name="Jumpathong W."/>
            <person name="Sittihan S."/>
            <person name="Ruangsuj P."/>
            <person name="Wanthongcharoen S."/>
            <person name="Thongpramul N."/>
            <person name="Pimmason S."/>
            <person name="Yu B."/>
            <person name="Yasawong M."/>
        </authorList>
    </citation>
    <scope>NUCLEOTIDE SEQUENCE [LARGE SCALE GENOMIC DNA]</scope>
    <source>
        <strain evidence="15 16">IM0101</strain>
    </source>
</reference>
<accession>A0A3R9QMJ6</accession>
<dbReference type="SUPFAM" id="SSF53218">
    <property type="entry name" value="Molybdenum cofactor biosynthesis proteins"/>
    <property type="match status" value="1"/>
</dbReference>
<proteinExistence type="inferred from homology"/>
<evidence type="ECO:0000313" key="15">
    <source>
        <dbReference type="EMBL" id="RSL33624.1"/>
    </source>
</evidence>
<dbReference type="Gene3D" id="3.90.105.10">
    <property type="entry name" value="Molybdopterin biosynthesis moea protein, domain 2"/>
    <property type="match status" value="1"/>
</dbReference>
<comment type="function">
    <text evidence="2 13">Catalyzes the insertion of molybdate into adenylated molybdopterin with the concomitant release of AMP.</text>
</comment>
<keyword evidence="8 13" id="KW-0808">Transferase</keyword>
<comment type="catalytic activity">
    <reaction evidence="12">
        <text>adenylyl-molybdopterin + molybdate = Mo-molybdopterin + AMP + H(+)</text>
        <dbReference type="Rhea" id="RHEA:35047"/>
        <dbReference type="ChEBI" id="CHEBI:15378"/>
        <dbReference type="ChEBI" id="CHEBI:36264"/>
        <dbReference type="ChEBI" id="CHEBI:62727"/>
        <dbReference type="ChEBI" id="CHEBI:71302"/>
        <dbReference type="ChEBI" id="CHEBI:456215"/>
        <dbReference type="EC" id="2.10.1.1"/>
    </reaction>
</comment>
<evidence type="ECO:0000256" key="6">
    <source>
        <dbReference type="ARBA" id="ARBA00021108"/>
    </source>
</evidence>
<name>A0A3R9QMJ6_9BACI</name>
<evidence type="ECO:0000256" key="11">
    <source>
        <dbReference type="ARBA" id="ARBA00023150"/>
    </source>
</evidence>
<protein>
    <recommendedName>
        <fullName evidence="6 13">Molybdopterin molybdenumtransferase</fullName>
        <ecNumber evidence="5 13">2.10.1.1</ecNumber>
    </recommendedName>
</protein>
<dbReference type="NCBIfam" id="NF045515">
    <property type="entry name" value="Glp_gephyrin"/>
    <property type="match status" value="1"/>
</dbReference>
<dbReference type="PANTHER" id="PTHR10192">
    <property type="entry name" value="MOLYBDOPTERIN BIOSYNTHESIS PROTEIN"/>
    <property type="match status" value="1"/>
</dbReference>
<keyword evidence="16" id="KW-1185">Reference proteome</keyword>
<dbReference type="InterPro" id="IPR005110">
    <property type="entry name" value="MoeA_linker/N"/>
</dbReference>
<evidence type="ECO:0000256" key="2">
    <source>
        <dbReference type="ARBA" id="ARBA00002901"/>
    </source>
</evidence>
<evidence type="ECO:0000259" key="14">
    <source>
        <dbReference type="SMART" id="SM00852"/>
    </source>
</evidence>
<dbReference type="PANTHER" id="PTHR10192:SF5">
    <property type="entry name" value="GEPHYRIN"/>
    <property type="match status" value="1"/>
</dbReference>
<dbReference type="InterPro" id="IPR001453">
    <property type="entry name" value="MoaB/Mog_dom"/>
</dbReference>
<keyword evidence="7 13" id="KW-0500">Molybdenum</keyword>
<evidence type="ECO:0000256" key="9">
    <source>
        <dbReference type="ARBA" id="ARBA00022723"/>
    </source>
</evidence>
<keyword evidence="9 13" id="KW-0479">Metal-binding</keyword>
<evidence type="ECO:0000256" key="10">
    <source>
        <dbReference type="ARBA" id="ARBA00022842"/>
    </source>
</evidence>
<evidence type="ECO:0000256" key="7">
    <source>
        <dbReference type="ARBA" id="ARBA00022505"/>
    </source>
</evidence>
<comment type="caution">
    <text evidence="15">The sequence shown here is derived from an EMBL/GenBank/DDBJ whole genome shotgun (WGS) entry which is preliminary data.</text>
</comment>
<dbReference type="EC" id="2.10.1.1" evidence="5 13"/>
<dbReference type="InterPro" id="IPR036425">
    <property type="entry name" value="MoaB/Mog-like_dom_sf"/>
</dbReference>
<gene>
    <name evidence="15" type="ORF">D7Z54_09960</name>
</gene>
<evidence type="ECO:0000256" key="4">
    <source>
        <dbReference type="ARBA" id="ARBA00010763"/>
    </source>
</evidence>
<comment type="pathway">
    <text evidence="3 13">Cofactor biosynthesis; molybdopterin biosynthesis.</text>
</comment>
<evidence type="ECO:0000256" key="12">
    <source>
        <dbReference type="ARBA" id="ARBA00047317"/>
    </source>
</evidence>
<dbReference type="NCBIfam" id="TIGR00177">
    <property type="entry name" value="molyb_syn"/>
    <property type="match status" value="1"/>
</dbReference>
<dbReference type="Gene3D" id="3.40.980.10">
    <property type="entry name" value="MoaB/Mog-like domain"/>
    <property type="match status" value="1"/>
</dbReference>
<dbReference type="InterPro" id="IPR036135">
    <property type="entry name" value="MoeA_linker/N_sf"/>
</dbReference>
<dbReference type="Gene3D" id="2.40.340.10">
    <property type="entry name" value="MoeA, C-terminal, domain IV"/>
    <property type="match status" value="1"/>
</dbReference>
<dbReference type="Gene3D" id="2.170.190.11">
    <property type="entry name" value="Molybdopterin biosynthesis moea protein, domain 3"/>
    <property type="match status" value="1"/>
</dbReference>
<dbReference type="UniPathway" id="UPA00344"/>
<dbReference type="SUPFAM" id="SSF63867">
    <property type="entry name" value="MoeA C-terminal domain-like"/>
    <property type="match status" value="1"/>
</dbReference>
<dbReference type="Proteomes" id="UP000275076">
    <property type="component" value="Unassembled WGS sequence"/>
</dbReference>
<evidence type="ECO:0000256" key="1">
    <source>
        <dbReference type="ARBA" id="ARBA00001946"/>
    </source>
</evidence>
<dbReference type="InterPro" id="IPR038987">
    <property type="entry name" value="MoeA-like"/>
</dbReference>
<evidence type="ECO:0000256" key="5">
    <source>
        <dbReference type="ARBA" id="ARBA00013269"/>
    </source>
</evidence>
<dbReference type="GO" id="GO:0061599">
    <property type="term" value="F:molybdopterin molybdotransferase activity"/>
    <property type="evidence" value="ECO:0007669"/>
    <property type="project" value="UniProtKB-UniRule"/>
</dbReference>
<dbReference type="FunFam" id="2.170.190.11:FF:000001">
    <property type="entry name" value="Molybdopterin molybdenumtransferase"/>
    <property type="match status" value="1"/>
</dbReference>
<dbReference type="OrthoDB" id="9804758at2"/>
<evidence type="ECO:0000256" key="3">
    <source>
        <dbReference type="ARBA" id="ARBA00005046"/>
    </source>
</evidence>
<dbReference type="Pfam" id="PF03454">
    <property type="entry name" value="MoeA_C"/>
    <property type="match status" value="1"/>
</dbReference>
<keyword evidence="10 13" id="KW-0460">Magnesium</keyword>
<evidence type="ECO:0000256" key="13">
    <source>
        <dbReference type="RuleBase" id="RU365090"/>
    </source>
</evidence>
<dbReference type="InterPro" id="IPR036688">
    <property type="entry name" value="MoeA_C_domain_IV_sf"/>
</dbReference>
<dbReference type="AlphaFoldDB" id="A0A3R9QMJ6"/>
<sequence length="429" mass="46503">MVEKRTPLPVADAVHKVMKHQTSIDTEWIPIEEASERFLAEDIVADHDVPPFNKSPYDGFAIIADNTTNASREHPITLEVIGEIGAGSVFENNVGNGQAVRIMTGAKIPEDCDAVVMLELVQEHTDNGKNFIEIKRPFKQHDNISFQGEDTEKGTSLVSKGTYIHPGVTALLATFGYAQVPVAKKPVVGVIATGSELLDIKEPLQPGKIRNSNAYMILAQVQKAGGEAKYFGTLSDDFDTCLQAVKDALSEVDILLTTGGVSVGDYDYIPAILKNLKADVLFNKVAMRPGSVTTVASLEDQMIYGLSGNPSACYVGFELFVRPIIQNALHSSTPHLRKSKARLGVDFPKPNPFMRFVRAKLVDEGGSAAVFPAGLDKSGSVTSLSDANALIVLPGGTRGYQQDMIVDVLLLNEGEGSEWPWENIVPYYK</sequence>
<comment type="similarity">
    <text evidence="4 13">Belongs to the MoeA family.</text>
</comment>
<dbReference type="CDD" id="cd00887">
    <property type="entry name" value="MoeA"/>
    <property type="match status" value="1"/>
</dbReference>
<keyword evidence="11 13" id="KW-0501">Molybdenum cofactor biosynthesis</keyword>
<feature type="domain" description="MoaB/Mog" evidence="14">
    <location>
        <begin position="189"/>
        <end position="327"/>
    </location>
</feature>
<dbReference type="EMBL" id="RBVX01000007">
    <property type="protein sequence ID" value="RSL33624.1"/>
    <property type="molecule type" value="Genomic_DNA"/>
</dbReference>
<dbReference type="Pfam" id="PF03453">
    <property type="entry name" value="MoeA_N"/>
    <property type="match status" value="1"/>
</dbReference>
<organism evidence="15 16">
    <name type="scientific">Salibacterium salarium</name>
    <dbReference type="NCBI Taxonomy" id="284579"/>
    <lineage>
        <taxon>Bacteria</taxon>
        <taxon>Bacillati</taxon>
        <taxon>Bacillota</taxon>
        <taxon>Bacilli</taxon>
        <taxon>Bacillales</taxon>
        <taxon>Bacillaceae</taxon>
    </lineage>
</organism>